<dbReference type="Pfam" id="PF10688">
    <property type="entry name" value="Imp-YgjV"/>
    <property type="match status" value="1"/>
</dbReference>
<dbReference type="PIRSF" id="PIRSF011443">
    <property type="entry name" value="YgjV"/>
    <property type="match status" value="1"/>
</dbReference>
<gene>
    <name evidence="2" type="ORF">TH25_15085</name>
</gene>
<evidence type="ECO:0000256" key="1">
    <source>
        <dbReference type="SAM" id="Phobius"/>
    </source>
</evidence>
<accession>A0A367X457</accession>
<dbReference type="AlphaFoldDB" id="A0A367X457"/>
<dbReference type="InterPro" id="IPR026267">
    <property type="entry name" value="YgjV"/>
</dbReference>
<feature type="transmembrane region" description="Helical" evidence="1">
    <location>
        <begin position="83"/>
        <end position="102"/>
    </location>
</feature>
<evidence type="ECO:0000313" key="2">
    <source>
        <dbReference type="EMBL" id="RCK48367.1"/>
    </source>
</evidence>
<dbReference type="Proteomes" id="UP000252517">
    <property type="component" value="Unassembled WGS sequence"/>
</dbReference>
<proteinExistence type="predicted"/>
<keyword evidence="1" id="KW-1133">Transmembrane helix</keyword>
<organism evidence="2 3">
    <name type="scientific">Thalassospira profundimaris</name>
    <dbReference type="NCBI Taxonomy" id="502049"/>
    <lineage>
        <taxon>Bacteria</taxon>
        <taxon>Pseudomonadati</taxon>
        <taxon>Pseudomonadota</taxon>
        <taxon>Alphaproteobacteria</taxon>
        <taxon>Rhodospirillales</taxon>
        <taxon>Thalassospiraceae</taxon>
        <taxon>Thalassospira</taxon>
    </lineage>
</organism>
<evidence type="ECO:0000313" key="3">
    <source>
        <dbReference type="Proteomes" id="UP000252517"/>
    </source>
</evidence>
<keyword evidence="1" id="KW-0812">Transmembrane</keyword>
<name>A0A367X457_9PROT</name>
<dbReference type="InterPro" id="IPR019629">
    <property type="entry name" value="Uncharacterised_HI1736/YgjV"/>
</dbReference>
<sequence>MPETFLNDATPRWLLGQIASFIALGLFIAGFASKDDRKLLLILMAANTAVVAQFALLGSWVASAMTGIVILRILLARHYHGNYPVMISLLLLTIIAACFTWQGWSDAPALIAGLLGTIAMFLFHGIVLRWWLFTAAFFWVLSNLVAGAIGGIIAEALVMIMNLVTIWRLRKDAQQHPSL</sequence>
<protein>
    <submittedName>
        <fullName evidence="2">Membrane protein</fullName>
    </submittedName>
</protein>
<keyword evidence="1" id="KW-0472">Membrane</keyword>
<dbReference type="OrthoDB" id="7356190at2"/>
<feature type="transmembrane region" description="Helical" evidence="1">
    <location>
        <begin position="137"/>
        <end position="164"/>
    </location>
</feature>
<dbReference type="EMBL" id="JPWH01000011">
    <property type="protein sequence ID" value="RCK48367.1"/>
    <property type="molecule type" value="Genomic_DNA"/>
</dbReference>
<feature type="transmembrane region" description="Helical" evidence="1">
    <location>
        <begin position="109"/>
        <end position="131"/>
    </location>
</feature>
<reference evidence="2 3" key="1">
    <citation type="submission" date="2014-07" db="EMBL/GenBank/DDBJ databases">
        <title>Draft genome sequence of Thalassospira profundimaris S25-3-2.</title>
        <authorList>
            <person name="Lai Q."/>
            <person name="Shao Z."/>
        </authorList>
    </citation>
    <scope>NUCLEOTIDE SEQUENCE [LARGE SCALE GENOMIC DNA]</scope>
    <source>
        <strain evidence="2 3">S25-3-2</strain>
    </source>
</reference>
<dbReference type="RefSeq" id="WP_114089078.1">
    <property type="nucleotide sequence ID" value="NZ_JPWH01000011.1"/>
</dbReference>
<comment type="caution">
    <text evidence="2">The sequence shown here is derived from an EMBL/GenBank/DDBJ whole genome shotgun (WGS) entry which is preliminary data.</text>
</comment>
<feature type="transmembrane region" description="Helical" evidence="1">
    <location>
        <begin position="12"/>
        <end position="32"/>
    </location>
</feature>